<dbReference type="PIRSF" id="PIRSF017082">
    <property type="entry name" value="YflP"/>
    <property type="match status" value="1"/>
</dbReference>
<dbReference type="RefSeq" id="WP_200239516.1">
    <property type="nucleotide sequence ID" value="NZ_JAENGP010000030.1"/>
</dbReference>
<dbReference type="InterPro" id="IPR005064">
    <property type="entry name" value="BUG"/>
</dbReference>
<organism evidence="3 4">
    <name type="scientific">Advenella mandrilli</name>
    <dbReference type="NCBI Taxonomy" id="2800330"/>
    <lineage>
        <taxon>Bacteria</taxon>
        <taxon>Pseudomonadati</taxon>
        <taxon>Pseudomonadota</taxon>
        <taxon>Betaproteobacteria</taxon>
        <taxon>Burkholderiales</taxon>
        <taxon>Alcaligenaceae</taxon>
    </lineage>
</organism>
<proteinExistence type="inferred from homology"/>
<dbReference type="Pfam" id="PF03401">
    <property type="entry name" value="TctC"/>
    <property type="match status" value="1"/>
</dbReference>
<gene>
    <name evidence="3" type="ORF">JHL22_15665</name>
</gene>
<dbReference type="Gene3D" id="3.40.190.10">
    <property type="entry name" value="Periplasmic binding protein-like II"/>
    <property type="match status" value="1"/>
</dbReference>
<comment type="caution">
    <text evidence="3">The sequence shown here is derived from an EMBL/GenBank/DDBJ whole genome shotgun (WGS) entry which is preliminary data.</text>
</comment>
<name>A0ABS1EI37_9BURK</name>
<evidence type="ECO:0000256" key="2">
    <source>
        <dbReference type="SAM" id="SignalP"/>
    </source>
</evidence>
<feature type="signal peptide" evidence="2">
    <location>
        <begin position="1"/>
        <end position="27"/>
    </location>
</feature>
<accession>A0ABS1EI37</accession>
<reference evidence="3 4" key="1">
    <citation type="submission" date="2020-12" db="EMBL/GenBank/DDBJ databases">
        <authorList>
            <person name="Lu T."/>
            <person name="Wang Q."/>
            <person name="Han X."/>
        </authorList>
    </citation>
    <scope>NUCLEOTIDE SEQUENCE [LARGE SCALE GENOMIC DNA]</scope>
    <source>
        <strain evidence="3 4">WQ 585</strain>
    </source>
</reference>
<dbReference type="PANTHER" id="PTHR42928">
    <property type="entry name" value="TRICARBOXYLATE-BINDING PROTEIN"/>
    <property type="match status" value="1"/>
</dbReference>
<keyword evidence="2" id="KW-0732">Signal</keyword>
<dbReference type="InterPro" id="IPR042100">
    <property type="entry name" value="Bug_dom1"/>
</dbReference>
<evidence type="ECO:0000313" key="3">
    <source>
        <dbReference type="EMBL" id="MBK1782649.1"/>
    </source>
</evidence>
<dbReference type="Gene3D" id="3.40.190.150">
    <property type="entry name" value="Bordetella uptake gene, domain 1"/>
    <property type="match status" value="1"/>
</dbReference>
<dbReference type="PANTHER" id="PTHR42928:SF5">
    <property type="entry name" value="BLR1237 PROTEIN"/>
    <property type="match status" value="1"/>
</dbReference>
<evidence type="ECO:0000256" key="1">
    <source>
        <dbReference type="ARBA" id="ARBA00006987"/>
    </source>
</evidence>
<dbReference type="Proteomes" id="UP000635316">
    <property type="component" value="Unassembled WGS sequence"/>
</dbReference>
<dbReference type="EMBL" id="JAENGP010000030">
    <property type="protein sequence ID" value="MBK1782649.1"/>
    <property type="molecule type" value="Genomic_DNA"/>
</dbReference>
<sequence>MRQKKTVIKTLALAIALSGVVAHTSHAQSNYPKQPIQLVVGFSAGGPADNVARVIAKPLGEQLKTAVVVQNKPGADGVIGASSVARDKADGHILLLAPTTHSINASYYKSLPYDTEKDFTPITLLGSSPNVIAVHPSLPVKTLAEFIEYTKHRETMPFYGSTSSVTELATEMLNQQSNIKMSKVPYKGAGQAIPALLSNEVQVMVSSLTTLLPHIQQGSVRALAVTSKDRLDIEPDLPTVAESGLPDYSASTWYGVFAPAGTPPEVVQRINTALTTVLQDQEVASKLRAQGMLIEEELKSPDQFRNFIGRDILQWSDIMAAANIEKK</sequence>
<feature type="chain" id="PRO_5047171362" evidence="2">
    <location>
        <begin position="28"/>
        <end position="327"/>
    </location>
</feature>
<dbReference type="SUPFAM" id="SSF53850">
    <property type="entry name" value="Periplasmic binding protein-like II"/>
    <property type="match status" value="1"/>
</dbReference>
<protein>
    <submittedName>
        <fullName evidence="3">Tripartite tricarboxylate transporter substrate binding protein</fullName>
    </submittedName>
</protein>
<keyword evidence="4" id="KW-1185">Reference proteome</keyword>
<evidence type="ECO:0000313" key="4">
    <source>
        <dbReference type="Proteomes" id="UP000635316"/>
    </source>
</evidence>
<dbReference type="CDD" id="cd13578">
    <property type="entry name" value="PBP2_Bug27"/>
    <property type="match status" value="1"/>
</dbReference>
<comment type="similarity">
    <text evidence="1">Belongs to the UPF0065 (bug) family.</text>
</comment>